<proteinExistence type="predicted"/>
<evidence type="ECO:0000313" key="3">
    <source>
        <dbReference type="Proteomes" id="UP001601992"/>
    </source>
</evidence>
<keyword evidence="1" id="KW-0472">Membrane</keyword>
<dbReference type="RefSeq" id="WP_245568095.1">
    <property type="nucleotide sequence ID" value="NZ_JBIAQY010000003.1"/>
</dbReference>
<keyword evidence="1" id="KW-0812">Transmembrane</keyword>
<evidence type="ECO:0000313" key="2">
    <source>
        <dbReference type="EMBL" id="MFF3568535.1"/>
    </source>
</evidence>
<accession>A0ABW6RZ82</accession>
<name>A0ABW6RZ82_9NOCA</name>
<sequence length="136" mass="14140">MDVFAGMIMRSVYRELDDKTMTLSAGWGHYFADRRMPFAGATGMIATVLTLVCAATAGCVGGAIAAATALVALLIWGGIQLRIAKPINTAQTAAARTGVIPDNARALQDSWDAVAGYRIALQAVVIVALCTAIALL</sequence>
<feature type="transmembrane region" description="Helical" evidence="1">
    <location>
        <begin position="44"/>
        <end position="76"/>
    </location>
</feature>
<protein>
    <submittedName>
        <fullName evidence="2">DUF1772 domain-containing protein</fullName>
    </submittedName>
</protein>
<keyword evidence="3" id="KW-1185">Reference proteome</keyword>
<dbReference type="Proteomes" id="UP001601992">
    <property type="component" value="Unassembled WGS sequence"/>
</dbReference>
<feature type="transmembrane region" description="Helical" evidence="1">
    <location>
        <begin position="115"/>
        <end position="135"/>
    </location>
</feature>
<reference evidence="2 3" key="1">
    <citation type="submission" date="2024-10" db="EMBL/GenBank/DDBJ databases">
        <title>The Natural Products Discovery Center: Release of the First 8490 Sequenced Strains for Exploring Actinobacteria Biosynthetic Diversity.</title>
        <authorList>
            <person name="Kalkreuter E."/>
            <person name="Kautsar S.A."/>
            <person name="Yang D."/>
            <person name="Bader C.D."/>
            <person name="Teijaro C.N."/>
            <person name="Fluegel L."/>
            <person name="Davis C.M."/>
            <person name="Simpson J.R."/>
            <person name="Lauterbach L."/>
            <person name="Steele A.D."/>
            <person name="Gui C."/>
            <person name="Meng S."/>
            <person name="Li G."/>
            <person name="Viehrig K."/>
            <person name="Ye F."/>
            <person name="Su P."/>
            <person name="Kiefer A.F."/>
            <person name="Nichols A."/>
            <person name="Cepeda A.J."/>
            <person name="Yan W."/>
            <person name="Fan B."/>
            <person name="Jiang Y."/>
            <person name="Adhikari A."/>
            <person name="Zheng C.-J."/>
            <person name="Schuster L."/>
            <person name="Cowan T.M."/>
            <person name="Smanski M.J."/>
            <person name="Chevrette M.G."/>
            <person name="De Carvalho L.P.S."/>
            <person name="Shen B."/>
        </authorList>
    </citation>
    <scope>NUCLEOTIDE SEQUENCE [LARGE SCALE GENOMIC DNA]</scope>
    <source>
        <strain evidence="2 3">NPDC002593</strain>
    </source>
</reference>
<comment type="caution">
    <text evidence="2">The sequence shown here is derived from an EMBL/GenBank/DDBJ whole genome shotgun (WGS) entry which is preliminary data.</text>
</comment>
<organism evidence="2 3">
    <name type="scientific">Nocardia jiangxiensis</name>
    <dbReference type="NCBI Taxonomy" id="282685"/>
    <lineage>
        <taxon>Bacteria</taxon>
        <taxon>Bacillati</taxon>
        <taxon>Actinomycetota</taxon>
        <taxon>Actinomycetes</taxon>
        <taxon>Mycobacteriales</taxon>
        <taxon>Nocardiaceae</taxon>
        <taxon>Nocardia</taxon>
    </lineage>
</organism>
<gene>
    <name evidence="2" type="ORF">ACFYXQ_12250</name>
</gene>
<dbReference type="EMBL" id="JBIAQY010000003">
    <property type="protein sequence ID" value="MFF3568535.1"/>
    <property type="molecule type" value="Genomic_DNA"/>
</dbReference>
<evidence type="ECO:0000256" key="1">
    <source>
        <dbReference type="SAM" id="Phobius"/>
    </source>
</evidence>
<keyword evidence="1" id="KW-1133">Transmembrane helix</keyword>